<name>A0ABD5CRR4_9BURK</name>
<comment type="caution">
    <text evidence="2">The sequence shown here is derived from an EMBL/GenBank/DDBJ whole genome shotgun (WGS) entry which is preliminary data.</text>
</comment>
<dbReference type="AlphaFoldDB" id="A0ABD5CRR4"/>
<evidence type="ECO:0000313" key="3">
    <source>
        <dbReference type="Proteomes" id="UP001245184"/>
    </source>
</evidence>
<evidence type="ECO:0000256" key="1">
    <source>
        <dbReference type="SAM" id="Phobius"/>
    </source>
</evidence>
<dbReference type="Proteomes" id="UP001245184">
    <property type="component" value="Unassembled WGS sequence"/>
</dbReference>
<accession>A0ABD5CRR4</accession>
<reference evidence="2 3" key="1">
    <citation type="submission" date="2023-08" db="EMBL/GenBank/DDBJ databases">
        <title>Genome sequencing of plant associated microbes to promote plant fitness in Sorghum bicolor and Oryza sativa.</title>
        <authorList>
            <person name="Coleman-Derr D."/>
        </authorList>
    </citation>
    <scope>NUCLEOTIDE SEQUENCE [LARGE SCALE GENOMIC DNA]</scope>
    <source>
        <strain evidence="2 3">SLBN-33</strain>
    </source>
</reference>
<dbReference type="EMBL" id="JAVIZN010000002">
    <property type="protein sequence ID" value="MDR6207957.1"/>
    <property type="molecule type" value="Genomic_DNA"/>
</dbReference>
<proteinExistence type="predicted"/>
<gene>
    <name evidence="2" type="ORF">QF025_006677</name>
</gene>
<dbReference type="InterPro" id="IPR017581">
    <property type="entry name" value="AtpR-like"/>
</dbReference>
<sequence>MISTPGALTIPLPSFAIEFAVGLAAGLVAGAWHFLSLKWNWPLFSAGKIAAALGLQSARLALTCALLLLLARIGAPALLAGMAGVLIARRIAVQHSGDCGGSS</sequence>
<dbReference type="RefSeq" id="WP_310035044.1">
    <property type="nucleotide sequence ID" value="NZ_JAVIZN010000002.1"/>
</dbReference>
<organism evidence="2 3">
    <name type="scientific">Paraburkholderia graminis</name>
    <dbReference type="NCBI Taxonomy" id="60548"/>
    <lineage>
        <taxon>Bacteria</taxon>
        <taxon>Pseudomonadati</taxon>
        <taxon>Pseudomonadota</taxon>
        <taxon>Betaproteobacteria</taxon>
        <taxon>Burkholderiales</taxon>
        <taxon>Burkholderiaceae</taxon>
        <taxon>Paraburkholderia</taxon>
    </lineage>
</organism>
<keyword evidence="1" id="KW-0812">Transmembrane</keyword>
<dbReference type="Pfam" id="PF12966">
    <property type="entry name" value="AtpR"/>
    <property type="match status" value="1"/>
</dbReference>
<keyword evidence="1" id="KW-1133">Transmembrane helix</keyword>
<evidence type="ECO:0000313" key="2">
    <source>
        <dbReference type="EMBL" id="MDR6207957.1"/>
    </source>
</evidence>
<feature type="transmembrane region" description="Helical" evidence="1">
    <location>
        <begin position="12"/>
        <end position="35"/>
    </location>
</feature>
<protein>
    <submittedName>
        <fullName evidence="2">F1F0 ATPase subunit 2</fullName>
    </submittedName>
</protein>
<keyword evidence="1" id="KW-0472">Membrane</keyword>
<feature type="transmembrane region" description="Helical" evidence="1">
    <location>
        <begin position="60"/>
        <end position="87"/>
    </location>
</feature>